<protein>
    <submittedName>
        <fullName evidence="1">UreD-domain-containing protein</fullName>
    </submittedName>
</protein>
<evidence type="ECO:0000313" key="1">
    <source>
        <dbReference type="EMBL" id="KAI9512860.1"/>
    </source>
</evidence>
<sequence>MSNIGQDAGHGKIRAQIHNNRVVFPVLSYTYPLKLLSPRMQQEGVAVVYMMTYGGGLVGGDSIFISIEIEQDARLVLLSQGSTKVFKARPGGRAAVRAAPSSPNSPNVTTTTTTTTTQRLDVSIATGGALFMLPDPVTCFRDAAYRQVQTFRLARGASAVLLDWYTSGRRARGEEWAFTKYYSSNEVFVDGVRTARDVVLLDGGSAARGQLLPRRALADRMGPYACYATVLLYGPVVQGLVRELEEEMWRISVFQLREPLDLLWSLSGVHGEPDGRVVRVAGKETEAVKTWLAHALRGIVDVIGEEVYSKAFV</sequence>
<name>A0ACC0UMQ9_9AGAM</name>
<evidence type="ECO:0000313" key="2">
    <source>
        <dbReference type="Proteomes" id="UP001207468"/>
    </source>
</evidence>
<keyword evidence="2" id="KW-1185">Reference proteome</keyword>
<gene>
    <name evidence="1" type="ORF">F5148DRAFT_972857</name>
</gene>
<proteinExistence type="predicted"/>
<dbReference type="Proteomes" id="UP001207468">
    <property type="component" value="Unassembled WGS sequence"/>
</dbReference>
<dbReference type="EMBL" id="JAGFNK010000005">
    <property type="protein sequence ID" value="KAI9512860.1"/>
    <property type="molecule type" value="Genomic_DNA"/>
</dbReference>
<accession>A0ACC0UMQ9</accession>
<comment type="caution">
    <text evidence="1">The sequence shown here is derived from an EMBL/GenBank/DDBJ whole genome shotgun (WGS) entry which is preliminary data.</text>
</comment>
<reference evidence="1" key="1">
    <citation type="submission" date="2021-03" db="EMBL/GenBank/DDBJ databases">
        <title>Evolutionary priming and transition to the ectomycorrhizal habit in an iconic lineage of mushroom-forming fungi: is preadaptation a requirement?</title>
        <authorList>
            <consortium name="DOE Joint Genome Institute"/>
            <person name="Looney B.P."/>
            <person name="Miyauchi S."/>
            <person name="Morin E."/>
            <person name="Drula E."/>
            <person name="Courty P.E."/>
            <person name="Chicoki N."/>
            <person name="Fauchery L."/>
            <person name="Kohler A."/>
            <person name="Kuo A."/>
            <person name="LaButti K."/>
            <person name="Pangilinan J."/>
            <person name="Lipzen A."/>
            <person name="Riley R."/>
            <person name="Andreopoulos W."/>
            <person name="He G."/>
            <person name="Johnson J."/>
            <person name="Barry K.W."/>
            <person name="Grigoriev I.V."/>
            <person name="Nagy L."/>
            <person name="Hibbett D."/>
            <person name="Henrissat B."/>
            <person name="Matheny P.B."/>
            <person name="Labbe J."/>
            <person name="Martin A.F."/>
        </authorList>
    </citation>
    <scope>NUCLEOTIDE SEQUENCE</scope>
    <source>
        <strain evidence="1">BPL698</strain>
    </source>
</reference>
<organism evidence="1 2">
    <name type="scientific">Russula earlei</name>
    <dbReference type="NCBI Taxonomy" id="71964"/>
    <lineage>
        <taxon>Eukaryota</taxon>
        <taxon>Fungi</taxon>
        <taxon>Dikarya</taxon>
        <taxon>Basidiomycota</taxon>
        <taxon>Agaricomycotina</taxon>
        <taxon>Agaricomycetes</taxon>
        <taxon>Russulales</taxon>
        <taxon>Russulaceae</taxon>
        <taxon>Russula</taxon>
    </lineage>
</organism>